<dbReference type="PROSITE" id="PS51257">
    <property type="entry name" value="PROKAR_LIPOPROTEIN"/>
    <property type="match status" value="1"/>
</dbReference>
<sequence length="110" mass="11882">MKNITKHLLFAAIGFSAITFQSCKGKNKDTKDAIVNIDSPATAPVQIAIDDELTNKAKDAIKDFNGVSATVANGEITLTGNIKRDKLQTLMQTINALHAKKINNKLTITN</sequence>
<accession>A0A4R0MXP4</accession>
<evidence type="ECO:0000313" key="2">
    <source>
        <dbReference type="Proteomes" id="UP000292884"/>
    </source>
</evidence>
<proteinExistence type="predicted"/>
<keyword evidence="2" id="KW-1185">Reference proteome</keyword>
<organism evidence="1 2">
    <name type="scientific">Pedobacter frigiditerrae</name>
    <dbReference type="NCBI Taxonomy" id="2530452"/>
    <lineage>
        <taxon>Bacteria</taxon>
        <taxon>Pseudomonadati</taxon>
        <taxon>Bacteroidota</taxon>
        <taxon>Sphingobacteriia</taxon>
        <taxon>Sphingobacteriales</taxon>
        <taxon>Sphingobacteriaceae</taxon>
        <taxon>Pedobacter</taxon>
    </lineage>
</organism>
<gene>
    <name evidence="1" type="ORF">EZ428_07810</name>
</gene>
<dbReference type="RefSeq" id="WP_131552596.1">
    <property type="nucleotide sequence ID" value="NZ_SJSK01000002.1"/>
</dbReference>
<evidence type="ECO:0000313" key="1">
    <source>
        <dbReference type="EMBL" id="TCC91657.1"/>
    </source>
</evidence>
<dbReference type="AlphaFoldDB" id="A0A4R0MXP4"/>
<protein>
    <recommendedName>
        <fullName evidence="3">BON domain-containing protein</fullName>
    </recommendedName>
</protein>
<name>A0A4R0MXP4_9SPHI</name>
<reference evidence="1 2" key="1">
    <citation type="submission" date="2019-02" db="EMBL/GenBank/DDBJ databases">
        <title>Pedobacter sp. RP-1-13 sp. nov., isolated from Arctic soil.</title>
        <authorList>
            <person name="Dahal R.H."/>
        </authorList>
    </citation>
    <scope>NUCLEOTIDE SEQUENCE [LARGE SCALE GENOMIC DNA]</scope>
    <source>
        <strain evidence="1 2">RP-1-13</strain>
    </source>
</reference>
<evidence type="ECO:0008006" key="3">
    <source>
        <dbReference type="Google" id="ProtNLM"/>
    </source>
</evidence>
<dbReference type="EMBL" id="SJSK01000002">
    <property type="protein sequence ID" value="TCC91657.1"/>
    <property type="molecule type" value="Genomic_DNA"/>
</dbReference>
<dbReference type="Proteomes" id="UP000292884">
    <property type="component" value="Unassembled WGS sequence"/>
</dbReference>
<dbReference type="OrthoDB" id="1097785at2"/>
<comment type="caution">
    <text evidence="1">The sequence shown here is derived from an EMBL/GenBank/DDBJ whole genome shotgun (WGS) entry which is preliminary data.</text>
</comment>